<name>A0A846XV96_9NOCA</name>
<evidence type="ECO:0000313" key="2">
    <source>
        <dbReference type="Proteomes" id="UP000565711"/>
    </source>
</evidence>
<keyword evidence="2" id="KW-1185">Reference proteome</keyword>
<evidence type="ECO:0000313" key="1">
    <source>
        <dbReference type="EMBL" id="NKY49932.1"/>
    </source>
</evidence>
<accession>A0A846XV96</accession>
<organism evidence="1 2">
    <name type="scientific">Nocardia vermiculata</name>
    <dbReference type="NCBI Taxonomy" id="257274"/>
    <lineage>
        <taxon>Bacteria</taxon>
        <taxon>Bacillati</taxon>
        <taxon>Actinomycetota</taxon>
        <taxon>Actinomycetes</taxon>
        <taxon>Mycobacteriales</taxon>
        <taxon>Nocardiaceae</taxon>
        <taxon>Nocardia</taxon>
    </lineage>
</organism>
<sequence length="166" mass="16994">MWIRKHSARYGVKVPHDSPTASGASASPEPVLLSLSVPTAAPAGLTDGLVRGAEEQSGAEQSTEAPAPVLDLSLPDERIVEFLVGVAHSDTGFIAATTSGERAVAIVAATAAALCGEDIRAALAEPDIEFLRGLGTGAVQALRDVLLAVRTSEPDAVHAALRVLAR</sequence>
<proteinExistence type="predicted"/>
<gene>
    <name evidence="1" type="ORF">HGA08_06855</name>
</gene>
<dbReference type="AlphaFoldDB" id="A0A846XV96"/>
<dbReference type="Proteomes" id="UP000565711">
    <property type="component" value="Unassembled WGS sequence"/>
</dbReference>
<dbReference type="EMBL" id="JAAXOP010000003">
    <property type="protein sequence ID" value="NKY49932.1"/>
    <property type="molecule type" value="Genomic_DNA"/>
</dbReference>
<comment type="caution">
    <text evidence="1">The sequence shown here is derived from an EMBL/GenBank/DDBJ whole genome shotgun (WGS) entry which is preliminary data.</text>
</comment>
<reference evidence="1 2" key="1">
    <citation type="submission" date="2020-04" db="EMBL/GenBank/DDBJ databases">
        <title>MicrobeNet Type strains.</title>
        <authorList>
            <person name="Nicholson A.C."/>
        </authorList>
    </citation>
    <scope>NUCLEOTIDE SEQUENCE [LARGE SCALE GENOMIC DNA]</scope>
    <source>
        <strain evidence="1 2">JCM 12354</strain>
    </source>
</reference>
<protein>
    <submittedName>
        <fullName evidence="1">Uncharacterized protein</fullName>
    </submittedName>
</protein>